<protein>
    <submittedName>
        <fullName evidence="1">Putative exported 24-amino acid repeat protein</fullName>
    </submittedName>
</protein>
<gene>
    <name evidence="1" type="ORF">ADIARSV_2318</name>
</gene>
<keyword evidence="2" id="KW-1185">Reference proteome</keyword>
<reference evidence="1 2" key="1">
    <citation type="journal article" date="2013" name="Genome Announc.">
        <title>Draft Genome Sequence of Arcticibacter svalbardensis Strain MN12-7T, a Member of the Family Sphingobacteriaceae Isolated from an Arctic Soil Sample.</title>
        <authorList>
            <person name="Shivaji S."/>
            <person name="Ara S."/>
            <person name="Prasad S."/>
            <person name="Manasa B.P."/>
            <person name="Begum Z."/>
            <person name="Singh A."/>
            <person name="Kumar Pinnaka A."/>
        </authorList>
    </citation>
    <scope>NUCLEOTIDE SEQUENCE [LARGE SCALE GENOMIC DNA]</scope>
    <source>
        <strain evidence="1 2">MN12-7</strain>
    </source>
</reference>
<evidence type="ECO:0000313" key="2">
    <source>
        <dbReference type="Proteomes" id="UP000014174"/>
    </source>
</evidence>
<evidence type="ECO:0000313" key="1">
    <source>
        <dbReference type="EMBL" id="EOR94472.1"/>
    </source>
</evidence>
<dbReference type="eggNOG" id="COG2849">
    <property type="taxonomic scope" value="Bacteria"/>
</dbReference>
<name>R9GRJ6_9SPHI</name>
<dbReference type="EMBL" id="AQPN01000084">
    <property type="protein sequence ID" value="EOR94472.1"/>
    <property type="molecule type" value="Genomic_DNA"/>
</dbReference>
<dbReference type="Proteomes" id="UP000014174">
    <property type="component" value="Unassembled WGS sequence"/>
</dbReference>
<dbReference type="STRING" id="1150600.ADIARSV_2318"/>
<proteinExistence type="predicted"/>
<accession>R9GRJ6</accession>
<dbReference type="Gene3D" id="3.90.930.1">
    <property type="match status" value="1"/>
</dbReference>
<organism evidence="1 2">
    <name type="scientific">Arcticibacter svalbardensis MN12-7</name>
    <dbReference type="NCBI Taxonomy" id="1150600"/>
    <lineage>
        <taxon>Bacteria</taxon>
        <taxon>Pseudomonadati</taxon>
        <taxon>Bacteroidota</taxon>
        <taxon>Sphingobacteriia</taxon>
        <taxon>Sphingobacteriales</taxon>
        <taxon>Sphingobacteriaceae</taxon>
        <taxon>Arcticibacter</taxon>
    </lineage>
</organism>
<dbReference type="SUPFAM" id="SSF82185">
    <property type="entry name" value="Histone H3 K4-specific methyltransferase SET7/9 N-terminal domain"/>
    <property type="match status" value="1"/>
</dbReference>
<dbReference type="AlphaFoldDB" id="R9GRJ6"/>
<comment type="caution">
    <text evidence="1">The sequence shown here is derived from an EMBL/GenBank/DDBJ whole genome shotgun (WGS) entry which is preliminary data.</text>
</comment>
<sequence length="200" mass="23422">MFLIVLFFLISCLDNRKEGGTTSLSFIVDTVLIPRDTILANAKNLNLNNGVYYWNEKPFSGYIVDSYENHQVKMIASYLNGMQQGTTTTYYENGKLRDSRSYKENKSFGKHIGYWENGNQKFEFYYLNDKREGPNKQWYLSGQPYAFLSFKDDKEDGMQQAWRQNGKAYINYEAKDGFRYGLQKSNLCYTLEDEKFNSAK</sequence>